<accession>A0A841GAI8</accession>
<dbReference type="SUPFAM" id="SSF142984">
    <property type="entry name" value="Nqo1 middle domain-like"/>
    <property type="match status" value="1"/>
</dbReference>
<organism evidence="9 10">
    <name type="scientific">Tolumonas osonensis</name>
    <dbReference type="NCBI Taxonomy" id="675874"/>
    <lineage>
        <taxon>Bacteria</taxon>
        <taxon>Pseudomonadati</taxon>
        <taxon>Pseudomonadota</taxon>
        <taxon>Gammaproteobacteria</taxon>
        <taxon>Aeromonadales</taxon>
        <taxon>Aeromonadaceae</taxon>
        <taxon>Tolumonas</taxon>
    </lineage>
</organism>
<reference evidence="9 10" key="1">
    <citation type="submission" date="2020-08" db="EMBL/GenBank/DDBJ databases">
        <title>Genomic Encyclopedia of Type Strains, Phase IV (KMG-IV): sequencing the most valuable type-strain genomes for metagenomic binning, comparative biology and taxonomic classification.</title>
        <authorList>
            <person name="Goeker M."/>
        </authorList>
    </citation>
    <scope>NUCLEOTIDE SEQUENCE [LARGE SCALE GENOMIC DNA]</scope>
    <source>
        <strain evidence="9 10">DSM 22975</strain>
    </source>
</reference>
<dbReference type="Proteomes" id="UP000585721">
    <property type="component" value="Unassembled WGS sequence"/>
</dbReference>
<dbReference type="GO" id="GO:0016020">
    <property type="term" value="C:membrane"/>
    <property type="evidence" value="ECO:0007669"/>
    <property type="project" value="InterPro"/>
</dbReference>
<dbReference type="PROSITE" id="PS51379">
    <property type="entry name" value="4FE4S_FER_2"/>
    <property type="match status" value="1"/>
</dbReference>
<dbReference type="EMBL" id="JACHGR010000002">
    <property type="protein sequence ID" value="MBB6054637.1"/>
    <property type="molecule type" value="Genomic_DNA"/>
</dbReference>
<keyword evidence="1" id="KW-0813">Transport</keyword>
<feature type="domain" description="4Fe-4S ferredoxin-type" evidence="8">
    <location>
        <begin position="261"/>
        <end position="292"/>
    </location>
</feature>
<dbReference type="InterPro" id="IPR017896">
    <property type="entry name" value="4Fe4S_Fe-S-bd"/>
</dbReference>
<dbReference type="GO" id="GO:0009055">
    <property type="term" value="F:electron transfer activity"/>
    <property type="evidence" value="ECO:0007669"/>
    <property type="project" value="InterPro"/>
</dbReference>
<dbReference type="GO" id="GO:0051539">
    <property type="term" value="F:4 iron, 4 sulfur cluster binding"/>
    <property type="evidence" value="ECO:0007669"/>
    <property type="project" value="UniProtKB-KW"/>
</dbReference>
<name>A0A841GAI8_9GAMM</name>
<dbReference type="SUPFAM" id="SSF46548">
    <property type="entry name" value="alpha-helical ferredoxin"/>
    <property type="match status" value="1"/>
</dbReference>
<dbReference type="InterPro" id="IPR017054">
    <property type="entry name" value="PduS"/>
</dbReference>
<proteinExistence type="predicted"/>
<dbReference type="Gene3D" id="3.10.20.600">
    <property type="match status" value="1"/>
</dbReference>
<keyword evidence="6" id="KW-0408">Iron</keyword>
<evidence type="ECO:0000259" key="8">
    <source>
        <dbReference type="PROSITE" id="PS51379"/>
    </source>
</evidence>
<evidence type="ECO:0000256" key="5">
    <source>
        <dbReference type="ARBA" id="ARBA00022982"/>
    </source>
</evidence>
<dbReference type="SUPFAM" id="SSF142019">
    <property type="entry name" value="Nqo1 FMN-binding domain-like"/>
    <property type="match status" value="1"/>
</dbReference>
<dbReference type="AlphaFoldDB" id="A0A841GAI8"/>
<keyword evidence="7" id="KW-0411">Iron-sulfur</keyword>
<keyword evidence="5" id="KW-0249">Electron transport</keyword>
<dbReference type="PANTHER" id="PTHR43034">
    <property type="entry name" value="ION-TRANSLOCATING OXIDOREDUCTASE COMPLEX SUBUNIT C"/>
    <property type="match status" value="1"/>
</dbReference>
<evidence type="ECO:0000256" key="6">
    <source>
        <dbReference type="ARBA" id="ARBA00023004"/>
    </source>
</evidence>
<evidence type="ECO:0000256" key="3">
    <source>
        <dbReference type="ARBA" id="ARBA00022723"/>
    </source>
</evidence>
<evidence type="ECO:0000256" key="4">
    <source>
        <dbReference type="ARBA" id="ARBA00022737"/>
    </source>
</evidence>
<evidence type="ECO:0000256" key="1">
    <source>
        <dbReference type="ARBA" id="ARBA00022448"/>
    </source>
</evidence>
<dbReference type="Pfam" id="PF10531">
    <property type="entry name" value="SLBB"/>
    <property type="match status" value="1"/>
</dbReference>
<dbReference type="PANTHER" id="PTHR43034:SF2">
    <property type="entry name" value="ION-TRANSLOCATING OXIDOREDUCTASE COMPLEX SUBUNIT C"/>
    <property type="match status" value="1"/>
</dbReference>
<dbReference type="GO" id="GO:0046872">
    <property type="term" value="F:metal ion binding"/>
    <property type="evidence" value="ECO:0007669"/>
    <property type="project" value="UniProtKB-KW"/>
</dbReference>
<dbReference type="Pfam" id="PF13375">
    <property type="entry name" value="RnfC_N"/>
    <property type="match status" value="1"/>
</dbReference>
<dbReference type="Gene3D" id="1.10.1060.10">
    <property type="entry name" value="Alpha-helical ferredoxin"/>
    <property type="match status" value="1"/>
</dbReference>
<dbReference type="InterPro" id="IPR026902">
    <property type="entry name" value="RnfC_N"/>
</dbReference>
<dbReference type="InterPro" id="IPR019554">
    <property type="entry name" value="Soluble_ligand-bd"/>
</dbReference>
<dbReference type="InterPro" id="IPR010208">
    <property type="entry name" value="Ion_transpt_RnfC/RsxC"/>
</dbReference>
<evidence type="ECO:0000256" key="2">
    <source>
        <dbReference type="ARBA" id="ARBA00022485"/>
    </source>
</evidence>
<evidence type="ECO:0000256" key="7">
    <source>
        <dbReference type="ARBA" id="ARBA00023014"/>
    </source>
</evidence>
<keyword evidence="3" id="KW-0479">Metal-binding</keyword>
<comment type="caution">
    <text evidence="9">The sequence shown here is derived from an EMBL/GenBank/DDBJ whole genome shotgun (WGS) entry which is preliminary data.</text>
</comment>
<dbReference type="InterPro" id="IPR009051">
    <property type="entry name" value="Helical_ferredxn"/>
</dbReference>
<keyword evidence="10" id="KW-1185">Reference proteome</keyword>
<dbReference type="Pfam" id="PF01512">
    <property type="entry name" value="Complex1_51K"/>
    <property type="match status" value="1"/>
</dbReference>
<dbReference type="RefSeq" id="WP_188025456.1">
    <property type="nucleotide sequence ID" value="NZ_JACHGR010000002.1"/>
</dbReference>
<keyword evidence="4" id="KW-0677">Repeat</keyword>
<dbReference type="InterPro" id="IPR017900">
    <property type="entry name" value="4Fe4S_Fe_S_CS"/>
</dbReference>
<keyword evidence="2" id="KW-0004">4Fe-4S</keyword>
<evidence type="ECO:0000313" key="9">
    <source>
        <dbReference type="EMBL" id="MBB6054637.1"/>
    </source>
</evidence>
<dbReference type="Pfam" id="PF13534">
    <property type="entry name" value="Fer4_17"/>
    <property type="match status" value="1"/>
</dbReference>
<dbReference type="InterPro" id="IPR011538">
    <property type="entry name" value="Nuo51_FMN-bd"/>
</dbReference>
<gene>
    <name evidence="9" type="ORF">HNR75_000509</name>
</gene>
<sequence>MSENLLNAQEQRVQQTLAAIPAAQIPERVRQAGIVGAGGAGFPTYVKLQAQAEIYLVNAAECEPMLKVDQQLMAQHAAQLVRGLRYGMAATGAKEGIIALKAKYKTAIAALDPQLPANIRIHILPDVYPAGDEVITIWQATGRRVPPAALPISIGVVVNNVQTLLNLAAALEDNQTVTQRTLTINGAVRNPMTITVPLGVSLRDVLALAGGATIPNPAFINGGPMMGKLVTDLDAPVTKTTGGLLVLPENHLIIQRRKRSDDAILNMAKTVCEQCGLCTELCPRHIIGHELPPHLLVRAMNYQQVATPSILLSALTCSECSVCESYACPVEISPMRINQLLKKQLRAQGARYQGELRPQDAMAEYRMVPIKRLVSRLGLEPYYHEAPFTVLSWQPESVTIPLQQHIGAPAEACVQVGDQVMAGQCIAQPKADALSVGIHASISGQITQVSPGCITIRRG</sequence>
<protein>
    <submittedName>
        <fullName evidence="9">Na+-translocating ferredoxin:NAD+ oxidoreductase RnfC subunit</fullName>
    </submittedName>
</protein>
<dbReference type="PROSITE" id="PS00198">
    <property type="entry name" value="4FE4S_FER_1"/>
    <property type="match status" value="1"/>
</dbReference>
<dbReference type="InterPro" id="IPR037225">
    <property type="entry name" value="Nuo51_FMN-bd_sf"/>
</dbReference>
<evidence type="ECO:0000313" key="10">
    <source>
        <dbReference type="Proteomes" id="UP000585721"/>
    </source>
</evidence>
<dbReference type="Gene3D" id="3.40.50.11540">
    <property type="entry name" value="NADH-ubiquinone oxidoreductase 51kDa subunit"/>
    <property type="match status" value="1"/>
</dbReference>
<dbReference type="PIRSF" id="PIRSF036408">
    <property type="entry name" value="PduS_prd"/>
    <property type="match status" value="1"/>
</dbReference>